<dbReference type="EMBL" id="CABPRZ010000035">
    <property type="protein sequence ID" value="VVE57980.1"/>
    <property type="molecule type" value="Genomic_DNA"/>
</dbReference>
<organism evidence="1 2">
    <name type="scientific">Pandoraea terrae</name>
    <dbReference type="NCBI Taxonomy" id="1537710"/>
    <lineage>
        <taxon>Bacteria</taxon>
        <taxon>Pseudomonadati</taxon>
        <taxon>Pseudomonadota</taxon>
        <taxon>Betaproteobacteria</taxon>
        <taxon>Burkholderiales</taxon>
        <taxon>Burkholderiaceae</taxon>
        <taxon>Pandoraea</taxon>
    </lineage>
</organism>
<protein>
    <submittedName>
        <fullName evidence="1">Uncharacterized protein</fullName>
    </submittedName>
</protein>
<gene>
    <name evidence="1" type="ORF">PTE30175_05160</name>
</gene>
<sequence>MYSKLLYDPIGCRGVAPQRRSLFCGRVGVIIRRESDGSARGMDRDSHYVTCVVALREHLVHKTVNHSSA</sequence>
<name>A0A5E4ZCG1_9BURK</name>
<dbReference type="Proteomes" id="UP000414233">
    <property type="component" value="Unassembled WGS sequence"/>
</dbReference>
<evidence type="ECO:0000313" key="2">
    <source>
        <dbReference type="Proteomes" id="UP000414233"/>
    </source>
</evidence>
<proteinExistence type="predicted"/>
<keyword evidence="2" id="KW-1185">Reference proteome</keyword>
<dbReference type="AlphaFoldDB" id="A0A5E4ZCG1"/>
<evidence type="ECO:0000313" key="1">
    <source>
        <dbReference type="EMBL" id="VVE57980.1"/>
    </source>
</evidence>
<accession>A0A5E4ZCG1</accession>
<reference evidence="1 2" key="1">
    <citation type="submission" date="2019-08" db="EMBL/GenBank/DDBJ databases">
        <authorList>
            <person name="Peeters C."/>
        </authorList>
    </citation>
    <scope>NUCLEOTIDE SEQUENCE [LARGE SCALE GENOMIC DNA]</scope>
    <source>
        <strain evidence="1 2">LMG 30175</strain>
    </source>
</reference>